<keyword evidence="3" id="KW-1185">Reference proteome</keyword>
<accession>A0A8H4KVV2</accession>
<comment type="caution">
    <text evidence="2">The sequence shown here is derived from an EMBL/GenBank/DDBJ whole genome shotgun (WGS) entry which is preliminary data.</text>
</comment>
<dbReference type="Gene3D" id="2.60.120.260">
    <property type="entry name" value="Galactose-binding domain-like"/>
    <property type="match status" value="3"/>
</dbReference>
<feature type="compositionally biased region" description="Polar residues" evidence="1">
    <location>
        <begin position="45"/>
        <end position="56"/>
    </location>
</feature>
<gene>
    <name evidence="2" type="ORF">F53441_924</name>
</gene>
<feature type="region of interest" description="Disordered" evidence="1">
    <location>
        <begin position="45"/>
        <end position="192"/>
    </location>
</feature>
<proteinExistence type="predicted"/>
<name>A0A8H4KVV2_9HYPO</name>
<reference evidence="2" key="1">
    <citation type="submission" date="2020-01" db="EMBL/GenBank/DDBJ databases">
        <title>Identification and distribution of gene clusters putatively required for synthesis of sphingolipid metabolism inhibitors in phylogenetically diverse species of the filamentous fungus Fusarium.</title>
        <authorList>
            <person name="Kim H.-S."/>
            <person name="Busman M."/>
            <person name="Brown D.W."/>
            <person name="Divon H."/>
            <person name="Uhlig S."/>
            <person name="Proctor R.H."/>
        </authorList>
    </citation>
    <scope>NUCLEOTIDE SEQUENCE</scope>
    <source>
        <strain evidence="2">NRRL 53441</strain>
    </source>
</reference>
<dbReference type="SUPFAM" id="SSF49785">
    <property type="entry name" value="Galactose-binding domain-like"/>
    <property type="match status" value="1"/>
</dbReference>
<dbReference type="EMBL" id="JAADJG010000034">
    <property type="protein sequence ID" value="KAF4457136.1"/>
    <property type="molecule type" value="Genomic_DNA"/>
</dbReference>
<protein>
    <recommendedName>
        <fullName evidence="4">CBM-cenC domain-containing protein</fullName>
    </recommendedName>
</protein>
<dbReference type="InterPro" id="IPR008979">
    <property type="entry name" value="Galactose-bd-like_sf"/>
</dbReference>
<evidence type="ECO:0000313" key="2">
    <source>
        <dbReference type="EMBL" id="KAF4457136.1"/>
    </source>
</evidence>
<dbReference type="AlphaFoldDB" id="A0A8H4KVV2"/>
<feature type="compositionally biased region" description="Low complexity" evidence="1">
    <location>
        <begin position="155"/>
        <end position="192"/>
    </location>
</feature>
<evidence type="ECO:0000313" key="3">
    <source>
        <dbReference type="Proteomes" id="UP000605986"/>
    </source>
</evidence>
<evidence type="ECO:0000256" key="1">
    <source>
        <dbReference type="SAM" id="MobiDB-lite"/>
    </source>
</evidence>
<evidence type="ECO:0008006" key="4">
    <source>
        <dbReference type="Google" id="ProtNLM"/>
    </source>
</evidence>
<feature type="compositionally biased region" description="Low complexity" evidence="1">
    <location>
        <begin position="58"/>
        <end position="111"/>
    </location>
</feature>
<feature type="compositionally biased region" description="Polar residues" evidence="1">
    <location>
        <begin position="112"/>
        <end position="154"/>
    </location>
</feature>
<sequence length="698" mass="74312">MVLIKRFAVAYAAANLLGVNAGPCRPVTKTSSSLSASETLTVPTIVSTSTSGSSAIPTDGTTSSDLTSSTGGTTASNPTTSGNPTSSGSETLSSSILSSNPTTSGSPTSLTIATSGSSTISVDLTTSGSPTTSSDATSSVESTVSAGSTISNNPTTATVATTSAESTTSNIPTTTASPTTTMDSTTTAAPTTTTSVCVEPTNMLRRPGFEDPEVGDVWGFYWGGGQVTEDSEHARHGDYLAVLPVPDGQERRMEQRIHIVPGTEYTISFWYAVANPPSVNTQCYLYAIFDYYTQLKQVPLPSDSDYHQYTASFISADNLDPAVEIGIACPQQNNGYTATIYIDDTEVMDPSKDCDATPVDPNAPPKSTLLIPAEPEEPRCPVNIVKIPGFETEDDNQAWSFADDGEFVHDIDNARTGEWEALLPGRVIDNYILLQQDIDSADLVVGEQYDYHFFWKPKTLPNNGQCYISGGYNYLAYPWAPVKFGATSSTGYTIFSARFTMPSGPFTLQIFMYCDYNDGNTEPGAVYVDDTALIRVGGCEAYPKTGALIENPSFEIRATDDSTYAWFGTNGMTIKAGAEDGNGPVPQSGNNFAYIQLESTKKSATLTKPLASSLNAGQTYNLKFSWSAGSAYSPGDCSFKVDFGSVSQTSDLNSNIIPYGYQLFDYSFTPAEQVRSMSVTVSCTSGFPDFVFDGFSLN</sequence>
<dbReference type="OrthoDB" id="5099116at2759"/>
<dbReference type="Proteomes" id="UP000605986">
    <property type="component" value="Unassembled WGS sequence"/>
</dbReference>
<organism evidence="2 3">
    <name type="scientific">Fusarium austroafricanum</name>
    <dbReference type="NCBI Taxonomy" id="2364996"/>
    <lineage>
        <taxon>Eukaryota</taxon>
        <taxon>Fungi</taxon>
        <taxon>Dikarya</taxon>
        <taxon>Ascomycota</taxon>
        <taxon>Pezizomycotina</taxon>
        <taxon>Sordariomycetes</taxon>
        <taxon>Hypocreomycetidae</taxon>
        <taxon>Hypocreales</taxon>
        <taxon>Nectriaceae</taxon>
        <taxon>Fusarium</taxon>
        <taxon>Fusarium concolor species complex</taxon>
    </lineage>
</organism>